<evidence type="ECO:0000313" key="1">
    <source>
        <dbReference type="EMBL" id="KAI8442185.1"/>
    </source>
</evidence>
<dbReference type="EMBL" id="CM046109">
    <property type="protein sequence ID" value="KAI8442185.1"/>
    <property type="molecule type" value="Genomic_DNA"/>
</dbReference>
<evidence type="ECO:0000313" key="2">
    <source>
        <dbReference type="Proteomes" id="UP001064048"/>
    </source>
</evidence>
<proteinExistence type="predicted"/>
<organism evidence="1 2">
    <name type="scientific">Choristoneura fumiferana</name>
    <name type="common">Spruce budworm moth</name>
    <name type="synonym">Archips fumiferana</name>
    <dbReference type="NCBI Taxonomy" id="7141"/>
    <lineage>
        <taxon>Eukaryota</taxon>
        <taxon>Metazoa</taxon>
        <taxon>Ecdysozoa</taxon>
        <taxon>Arthropoda</taxon>
        <taxon>Hexapoda</taxon>
        <taxon>Insecta</taxon>
        <taxon>Pterygota</taxon>
        <taxon>Neoptera</taxon>
        <taxon>Endopterygota</taxon>
        <taxon>Lepidoptera</taxon>
        <taxon>Glossata</taxon>
        <taxon>Ditrysia</taxon>
        <taxon>Tortricoidea</taxon>
        <taxon>Tortricidae</taxon>
        <taxon>Tortricinae</taxon>
        <taxon>Choristoneura</taxon>
    </lineage>
</organism>
<reference evidence="1 2" key="1">
    <citation type="journal article" date="2022" name="Genome Biol. Evol.">
        <title>The Spruce Budworm Genome: Reconstructing the Evolutionary History of Antifreeze Proteins.</title>
        <authorList>
            <person name="Beliveau C."/>
            <person name="Gagne P."/>
            <person name="Picq S."/>
            <person name="Vernygora O."/>
            <person name="Keeling C.I."/>
            <person name="Pinkney K."/>
            <person name="Doucet D."/>
            <person name="Wen F."/>
            <person name="Johnston J.S."/>
            <person name="Maaroufi H."/>
            <person name="Boyle B."/>
            <person name="Laroche J."/>
            <person name="Dewar K."/>
            <person name="Juretic N."/>
            <person name="Blackburn G."/>
            <person name="Nisole A."/>
            <person name="Brunet B."/>
            <person name="Brandao M."/>
            <person name="Lumley L."/>
            <person name="Duan J."/>
            <person name="Quan G."/>
            <person name="Lucarotti C.J."/>
            <person name="Roe A.D."/>
            <person name="Sperling F.A.H."/>
            <person name="Levesque R.C."/>
            <person name="Cusson M."/>
        </authorList>
    </citation>
    <scope>NUCLEOTIDE SEQUENCE [LARGE SCALE GENOMIC DNA]</scope>
    <source>
        <strain evidence="1">Glfc:IPQL:Cfum</strain>
    </source>
</reference>
<gene>
    <name evidence="1" type="ORF">MSG28_005786</name>
</gene>
<comment type="caution">
    <text evidence="1">The sequence shown here is derived from an EMBL/GenBank/DDBJ whole genome shotgun (WGS) entry which is preliminary data.</text>
</comment>
<accession>A0ACC0L0P8</accession>
<name>A0ACC0L0P8_CHOFU</name>
<protein>
    <submittedName>
        <fullName evidence="1">Uncharacterized protein</fullName>
    </submittedName>
</protein>
<keyword evidence="2" id="KW-1185">Reference proteome</keyword>
<sequence>MDALDWRTAQLPFIYYNKIDWGAQPARGGSELSLPVPYAVIHHSYIPGACFNFEECQQSMQLGFPFYTREDWMAAPSTDNRPLKTPVPYVVIHHTYIPAACNTTVQCKADMRAMQQYHQSLGWGDIGYQITNTSSRRQRADQEKSILAESSENEVVTYDFPYTSRSEWDARPATEVLPLPTPVPYVVIHHSATPAACYNKQECKAAMKSMQDFHMDGRHWWDIGYRFRTTSRAVENCESFDSSWRRVRVHQTGLQISWPQTSQRDRVSRAGIL</sequence>
<dbReference type="Proteomes" id="UP001064048">
    <property type="component" value="Chromosome 9"/>
</dbReference>